<dbReference type="Proteomes" id="UP000198736">
    <property type="component" value="Unassembled WGS sequence"/>
</dbReference>
<sequence>MAFALFSNIARLIFGGIMNSGIKEVTRESPISRLGNLNAGAVSRTHRDAEESFLSRRQEARVNEQKVCAYSLCESLNGERVTIEQGEVYCINRSEHGILVLMGGRPRKQQLLELHVAETRWEYSLSLYEVQWTKLVPVESHGELFLVGCRLVFGASRYWAFKS</sequence>
<keyword evidence="2" id="KW-1185">Reference proteome</keyword>
<reference evidence="2" key="1">
    <citation type="submission" date="2015-10" db="EMBL/GenBank/DDBJ databases">
        <authorList>
            <person name="Luecker S."/>
            <person name="Luecker S."/>
        </authorList>
    </citation>
    <scope>NUCLEOTIDE SEQUENCE [LARGE SCALE GENOMIC DNA]</scope>
</reference>
<evidence type="ECO:0000313" key="1">
    <source>
        <dbReference type="EMBL" id="CUS36211.1"/>
    </source>
</evidence>
<organism evidence="1 2">
    <name type="scientific">Candidatus Nitrospira nitrificans</name>
    <dbReference type="NCBI Taxonomy" id="1742973"/>
    <lineage>
        <taxon>Bacteria</taxon>
        <taxon>Pseudomonadati</taxon>
        <taxon>Nitrospirota</taxon>
        <taxon>Nitrospiria</taxon>
        <taxon>Nitrospirales</taxon>
        <taxon>Nitrospiraceae</taxon>
        <taxon>Nitrospira</taxon>
    </lineage>
</organism>
<dbReference type="AlphaFoldDB" id="A0A0S4LF45"/>
<protein>
    <recommendedName>
        <fullName evidence="3">PilZ domain-containing protein</fullName>
    </recommendedName>
</protein>
<accession>A0A0S4LF45</accession>
<proteinExistence type="predicted"/>
<evidence type="ECO:0008006" key="3">
    <source>
        <dbReference type="Google" id="ProtNLM"/>
    </source>
</evidence>
<gene>
    <name evidence="1" type="ORF">COMA2_210019</name>
</gene>
<evidence type="ECO:0000313" key="2">
    <source>
        <dbReference type="Proteomes" id="UP000198736"/>
    </source>
</evidence>
<name>A0A0S4LF45_9BACT</name>
<dbReference type="EMBL" id="CZPZ01000014">
    <property type="protein sequence ID" value="CUS36211.1"/>
    <property type="molecule type" value="Genomic_DNA"/>
</dbReference>